<evidence type="ECO:0000256" key="9">
    <source>
        <dbReference type="ARBA" id="ARBA00023136"/>
    </source>
</evidence>
<dbReference type="EMBL" id="WIXJ01000005">
    <property type="protein sequence ID" value="MQY51918.1"/>
    <property type="molecule type" value="Genomic_DNA"/>
</dbReference>
<sequence length="388" mass="39855">MQKKLIALAVAGLVSGGAFAQSNVTIYGVADATFDNVNASKQTAATHFDRLNRVSANSSYIGFKGEEALGNGLKAVFQLEGGLNNDAGASGQFGFSRDTFVGLASDSYGKVVLGTLTGPTRALGSAVDVFAGATGIGANTGVIGKLGNTLVGTTDANGAYSATTVARSSTQSSVFDTRWKNAIAYVSPTLAGFQGTAAYVANENKSEGQFGINTSGYDLGLTYTNGPIFGGITYNAVQFNNGSLNNPVVGLPGLNTKVSDFRVAGIYDFGVASVRALYEQTKLTADGISDLKQNVWGLGGTFNVTAAGKIVGQFYKANDVENLAGPNGARLWAVGYEHSLSKRTLLKATYANLKSDSGSAYDFGVNATGGAAAGGTVSGFQFGVRHSF</sequence>
<gene>
    <name evidence="13" type="ORF">GHK24_09025</name>
</gene>
<keyword evidence="7" id="KW-0406">Ion transport</keyword>
<evidence type="ECO:0000259" key="12">
    <source>
        <dbReference type="Pfam" id="PF13609"/>
    </source>
</evidence>
<dbReference type="Gene3D" id="2.40.160.10">
    <property type="entry name" value="Porin"/>
    <property type="match status" value="1"/>
</dbReference>
<keyword evidence="9" id="KW-0472">Membrane</keyword>
<dbReference type="GO" id="GO:0034220">
    <property type="term" value="P:monoatomic ion transmembrane transport"/>
    <property type="evidence" value="ECO:0007669"/>
    <property type="project" value="InterPro"/>
</dbReference>
<dbReference type="SUPFAM" id="SSF56935">
    <property type="entry name" value="Porins"/>
    <property type="match status" value="1"/>
</dbReference>
<evidence type="ECO:0000256" key="11">
    <source>
        <dbReference type="SAM" id="SignalP"/>
    </source>
</evidence>
<keyword evidence="10" id="KW-0998">Cell outer membrane</keyword>
<feature type="signal peptide" evidence="11">
    <location>
        <begin position="1"/>
        <end position="20"/>
    </location>
</feature>
<dbReference type="InterPro" id="IPR002299">
    <property type="entry name" value="Porin_Neis"/>
</dbReference>
<name>A0A6L5K0A5_RHOTE</name>
<evidence type="ECO:0000256" key="4">
    <source>
        <dbReference type="ARBA" id="ARBA00022452"/>
    </source>
</evidence>
<proteinExistence type="predicted"/>
<keyword evidence="8" id="KW-0626">Porin</keyword>
<accession>A0A6L5K0A5</accession>
<comment type="caution">
    <text evidence="13">The sequence shown here is derived from an EMBL/GenBank/DDBJ whole genome shotgun (WGS) entry which is preliminary data.</text>
</comment>
<keyword evidence="6 11" id="KW-0732">Signal</keyword>
<dbReference type="InterPro" id="IPR001702">
    <property type="entry name" value="Porin_Gram-ve"/>
</dbReference>
<evidence type="ECO:0000313" key="14">
    <source>
        <dbReference type="Proteomes" id="UP000480275"/>
    </source>
</evidence>
<evidence type="ECO:0000313" key="13">
    <source>
        <dbReference type="EMBL" id="MQY51918.1"/>
    </source>
</evidence>
<keyword evidence="4" id="KW-1134">Transmembrane beta strand</keyword>
<evidence type="ECO:0000256" key="3">
    <source>
        <dbReference type="ARBA" id="ARBA00022448"/>
    </source>
</evidence>
<dbReference type="InterPro" id="IPR023614">
    <property type="entry name" value="Porin_dom_sf"/>
</dbReference>
<evidence type="ECO:0000256" key="8">
    <source>
        <dbReference type="ARBA" id="ARBA00023114"/>
    </source>
</evidence>
<evidence type="ECO:0000256" key="10">
    <source>
        <dbReference type="ARBA" id="ARBA00023237"/>
    </source>
</evidence>
<dbReference type="OrthoDB" id="5289162at2"/>
<dbReference type="GO" id="GO:0015288">
    <property type="term" value="F:porin activity"/>
    <property type="evidence" value="ECO:0007669"/>
    <property type="project" value="UniProtKB-KW"/>
</dbReference>
<evidence type="ECO:0000256" key="6">
    <source>
        <dbReference type="ARBA" id="ARBA00022729"/>
    </source>
</evidence>
<dbReference type="InterPro" id="IPR033900">
    <property type="entry name" value="Gram_neg_porin_domain"/>
</dbReference>
<dbReference type="Proteomes" id="UP000480275">
    <property type="component" value="Unassembled WGS sequence"/>
</dbReference>
<protein>
    <submittedName>
        <fullName evidence="13">Porin</fullName>
    </submittedName>
</protein>
<organism evidence="13 14">
    <name type="scientific">Rhodocyclus tenuis</name>
    <name type="common">Rhodospirillum tenue</name>
    <dbReference type="NCBI Taxonomy" id="1066"/>
    <lineage>
        <taxon>Bacteria</taxon>
        <taxon>Pseudomonadati</taxon>
        <taxon>Pseudomonadota</taxon>
        <taxon>Betaproteobacteria</taxon>
        <taxon>Rhodocyclales</taxon>
        <taxon>Rhodocyclaceae</taxon>
        <taxon>Rhodocyclus</taxon>
    </lineage>
</organism>
<keyword evidence="5" id="KW-0812">Transmembrane</keyword>
<reference evidence="13 14" key="1">
    <citation type="submission" date="2019-10" db="EMBL/GenBank/DDBJ databases">
        <title>Whole-genome sequence of the purple nonsulfur photosynthetic bacterium Rhodocyclus tenuis.</title>
        <authorList>
            <person name="Kyndt J.A."/>
            <person name="Meyer T.E."/>
        </authorList>
    </citation>
    <scope>NUCLEOTIDE SEQUENCE [LARGE SCALE GENOMIC DNA]</scope>
    <source>
        <strain evidence="13 14">DSM 110</strain>
    </source>
</reference>
<feature type="chain" id="PRO_5026747159" evidence="11">
    <location>
        <begin position="21"/>
        <end position="388"/>
    </location>
</feature>
<dbReference type="CDD" id="cd00342">
    <property type="entry name" value="gram_neg_porins"/>
    <property type="match status" value="1"/>
</dbReference>
<comment type="subunit">
    <text evidence="2">Homotrimer.</text>
</comment>
<dbReference type="PANTHER" id="PTHR34501:SF9">
    <property type="entry name" value="MAJOR OUTER MEMBRANE PROTEIN P.IA"/>
    <property type="match status" value="1"/>
</dbReference>
<evidence type="ECO:0000256" key="5">
    <source>
        <dbReference type="ARBA" id="ARBA00022692"/>
    </source>
</evidence>
<dbReference type="GO" id="GO:0009279">
    <property type="term" value="C:cell outer membrane"/>
    <property type="evidence" value="ECO:0007669"/>
    <property type="project" value="UniProtKB-SubCell"/>
</dbReference>
<dbReference type="GO" id="GO:0046930">
    <property type="term" value="C:pore complex"/>
    <property type="evidence" value="ECO:0007669"/>
    <property type="project" value="UniProtKB-KW"/>
</dbReference>
<evidence type="ECO:0000256" key="2">
    <source>
        <dbReference type="ARBA" id="ARBA00011233"/>
    </source>
</evidence>
<dbReference type="AlphaFoldDB" id="A0A6L5K0A5"/>
<dbReference type="PANTHER" id="PTHR34501">
    <property type="entry name" value="PROTEIN YDDL-RELATED"/>
    <property type="match status" value="1"/>
</dbReference>
<dbReference type="InterPro" id="IPR050298">
    <property type="entry name" value="Gram-neg_bact_OMP"/>
</dbReference>
<keyword evidence="3" id="KW-0813">Transport</keyword>
<evidence type="ECO:0000256" key="7">
    <source>
        <dbReference type="ARBA" id="ARBA00023065"/>
    </source>
</evidence>
<feature type="domain" description="Porin" evidence="12">
    <location>
        <begin position="7"/>
        <end position="356"/>
    </location>
</feature>
<comment type="subcellular location">
    <subcellularLocation>
        <location evidence="1">Cell outer membrane</location>
        <topology evidence="1">Multi-pass membrane protein</topology>
    </subcellularLocation>
</comment>
<evidence type="ECO:0000256" key="1">
    <source>
        <dbReference type="ARBA" id="ARBA00004571"/>
    </source>
</evidence>
<dbReference type="PRINTS" id="PR00184">
    <property type="entry name" value="NEISSPPORIN"/>
</dbReference>
<dbReference type="PRINTS" id="PR00182">
    <property type="entry name" value="ECOLNEIPORIN"/>
</dbReference>
<dbReference type="Pfam" id="PF13609">
    <property type="entry name" value="Porin_4"/>
    <property type="match status" value="1"/>
</dbReference>